<feature type="domain" description="SAF" evidence="2">
    <location>
        <begin position="59"/>
        <end position="168"/>
    </location>
</feature>
<evidence type="ECO:0000259" key="2">
    <source>
        <dbReference type="SMART" id="SM00858"/>
    </source>
</evidence>
<accession>A0A7W9C6R7</accession>
<dbReference type="NCBIfam" id="TIGR03177">
    <property type="entry name" value="pilus_cpaB"/>
    <property type="match status" value="1"/>
</dbReference>
<dbReference type="InterPro" id="IPR031571">
    <property type="entry name" value="RcpC_dom"/>
</dbReference>
<dbReference type="CDD" id="cd11614">
    <property type="entry name" value="SAF_CpaB_FlgA_like"/>
    <property type="match status" value="1"/>
</dbReference>
<gene>
    <name evidence="3" type="ORF">GGQ93_001913</name>
</gene>
<name>A0A7W9C6R7_9CAUL</name>
<dbReference type="RefSeq" id="WP_224764250.1">
    <property type="nucleotide sequence ID" value="NZ_CAJFZW010000001.1"/>
</dbReference>
<reference evidence="3 4" key="1">
    <citation type="submission" date="2020-08" db="EMBL/GenBank/DDBJ databases">
        <title>Genomic Encyclopedia of Type Strains, Phase IV (KMG-IV): sequencing the most valuable type-strain genomes for metagenomic binning, comparative biology and taxonomic classification.</title>
        <authorList>
            <person name="Goeker M."/>
        </authorList>
    </citation>
    <scope>NUCLEOTIDE SEQUENCE [LARGE SCALE GENOMIC DNA]</scope>
    <source>
        <strain evidence="3 4">DSM 4731</strain>
    </source>
</reference>
<protein>
    <submittedName>
        <fullName evidence="3">Pilus assembly protein CpaB</fullName>
    </submittedName>
</protein>
<dbReference type="InterPro" id="IPR017592">
    <property type="entry name" value="Pilus_assmbl_Flp-typ_CpaB"/>
</dbReference>
<sequence length="326" mass="33121">MSASPRLPEIVWMKPARIVVLCIAAVSALGLALVVRAMGGHGEAAAPAAAAPVEARPMAKILVAARNLEPGKRLTDGDLAWKDWPVDQLNPAFISDGSTPLPAPSADKPAEAKPADEKTAAEKTAGAVQQVGEAAGRLVGTGAKSDYVGSVVREPILAGEPIVARKIVRAGDSGYLAAYLEPGMRAMAIAVTVESAAGGFILPGDRVDVVLTTQKESTGSVEGAGSGGKYSSATVMQNVKVLAIDQSTRVGDDAQAVVGATATLEVRPQDAVLLAQAKSEGELSLSLRSYADTAGPSGATGAPQAAALTRNVRVYRGGTPETVVTP</sequence>
<dbReference type="Pfam" id="PF08666">
    <property type="entry name" value="SAF"/>
    <property type="match status" value="1"/>
</dbReference>
<dbReference type="SMART" id="SM00858">
    <property type="entry name" value="SAF"/>
    <property type="match status" value="1"/>
</dbReference>
<dbReference type="InterPro" id="IPR013974">
    <property type="entry name" value="SAF"/>
</dbReference>
<dbReference type="Pfam" id="PF16976">
    <property type="entry name" value="RcpC"/>
    <property type="match status" value="1"/>
</dbReference>
<keyword evidence="4" id="KW-1185">Reference proteome</keyword>
<feature type="region of interest" description="Disordered" evidence="1">
    <location>
        <begin position="95"/>
        <end position="124"/>
    </location>
</feature>
<evidence type="ECO:0000256" key="1">
    <source>
        <dbReference type="SAM" id="MobiDB-lite"/>
    </source>
</evidence>
<proteinExistence type="predicted"/>
<feature type="compositionally biased region" description="Basic and acidic residues" evidence="1">
    <location>
        <begin position="108"/>
        <end position="121"/>
    </location>
</feature>
<evidence type="ECO:0000313" key="3">
    <source>
        <dbReference type="EMBL" id="MBB5740199.1"/>
    </source>
</evidence>
<comment type="caution">
    <text evidence="3">The sequence shown here is derived from an EMBL/GenBank/DDBJ whole genome shotgun (WGS) entry which is preliminary data.</text>
</comment>
<dbReference type="AlphaFoldDB" id="A0A7W9C6R7"/>
<dbReference type="EMBL" id="JACHOQ010000003">
    <property type="protein sequence ID" value="MBB5740199.1"/>
    <property type="molecule type" value="Genomic_DNA"/>
</dbReference>
<evidence type="ECO:0000313" key="4">
    <source>
        <dbReference type="Proteomes" id="UP000527324"/>
    </source>
</evidence>
<dbReference type="Proteomes" id="UP000527324">
    <property type="component" value="Unassembled WGS sequence"/>
</dbReference>
<organism evidence="3 4">
    <name type="scientific">Brevundimonas aurantiaca</name>
    <dbReference type="NCBI Taxonomy" id="74316"/>
    <lineage>
        <taxon>Bacteria</taxon>
        <taxon>Pseudomonadati</taxon>
        <taxon>Pseudomonadota</taxon>
        <taxon>Alphaproteobacteria</taxon>
        <taxon>Caulobacterales</taxon>
        <taxon>Caulobacteraceae</taxon>
        <taxon>Brevundimonas</taxon>
    </lineage>
</organism>